<feature type="chain" id="PRO_5034079480" evidence="2">
    <location>
        <begin position="25"/>
        <end position="390"/>
    </location>
</feature>
<dbReference type="InterPro" id="IPR003599">
    <property type="entry name" value="Ig_sub"/>
</dbReference>
<dbReference type="GO" id="GO:0098742">
    <property type="term" value="P:cell-cell adhesion via plasma-membrane adhesion molecules"/>
    <property type="evidence" value="ECO:0007669"/>
    <property type="project" value="TreeGrafter"/>
</dbReference>
<dbReference type="InterPro" id="IPR042758">
    <property type="entry name" value="IGSF11"/>
</dbReference>
<dbReference type="Ensembl" id="ENSAMXT00005041344.1">
    <property type="protein sequence ID" value="ENSAMXP00005037935.1"/>
    <property type="gene ID" value="ENSAMXG00005017966.1"/>
</dbReference>
<dbReference type="PANTHER" id="PTHR44699">
    <property type="entry name" value="IMMUNOGLOBULIN SUPERFAMILY MEMBER 11"/>
    <property type="match status" value="1"/>
</dbReference>
<evidence type="ECO:0000313" key="4">
    <source>
        <dbReference type="Ensembl" id="ENSAMXP00005037935.1"/>
    </source>
</evidence>
<feature type="compositionally biased region" description="Polar residues" evidence="1">
    <location>
        <begin position="283"/>
        <end position="300"/>
    </location>
</feature>
<feature type="compositionally biased region" description="Basic and acidic residues" evidence="1">
    <location>
        <begin position="235"/>
        <end position="244"/>
    </location>
</feature>
<dbReference type="Gene3D" id="2.60.40.10">
    <property type="entry name" value="Immunoglobulins"/>
    <property type="match status" value="1"/>
</dbReference>
<keyword evidence="2" id="KW-0732">Signal</keyword>
<feature type="domain" description="Ig-like" evidence="3">
    <location>
        <begin position="25"/>
        <end position="126"/>
    </location>
</feature>
<dbReference type="SMART" id="SM00409">
    <property type="entry name" value="IG"/>
    <property type="match status" value="1"/>
</dbReference>
<feature type="compositionally biased region" description="Gly residues" evidence="1">
    <location>
        <begin position="301"/>
        <end position="313"/>
    </location>
</feature>
<dbReference type="PROSITE" id="PS50835">
    <property type="entry name" value="IG_LIKE"/>
    <property type="match status" value="1"/>
</dbReference>
<feature type="compositionally biased region" description="Polar residues" evidence="1">
    <location>
        <begin position="257"/>
        <end position="275"/>
    </location>
</feature>
<evidence type="ECO:0000313" key="5">
    <source>
        <dbReference type="Proteomes" id="UP000694621"/>
    </source>
</evidence>
<dbReference type="SUPFAM" id="SSF48726">
    <property type="entry name" value="Immunoglobulin"/>
    <property type="match status" value="1"/>
</dbReference>
<feature type="region of interest" description="Disordered" evidence="1">
    <location>
        <begin position="233"/>
        <end position="330"/>
    </location>
</feature>
<dbReference type="InterPro" id="IPR013106">
    <property type="entry name" value="Ig_V-set"/>
</dbReference>
<dbReference type="GO" id="GO:0005911">
    <property type="term" value="C:cell-cell junction"/>
    <property type="evidence" value="ECO:0007669"/>
    <property type="project" value="TreeGrafter"/>
</dbReference>
<protein>
    <submittedName>
        <fullName evidence="4">Immunoglobulin superfamily member 11</fullName>
    </submittedName>
</protein>
<dbReference type="PANTHER" id="PTHR44699:SF1">
    <property type="entry name" value="IMMUNOGLOBULIN SUPERFAMILY MEMBER 11"/>
    <property type="match status" value="1"/>
</dbReference>
<organism evidence="4 5">
    <name type="scientific">Astyanax mexicanus</name>
    <name type="common">Blind cave fish</name>
    <name type="synonym">Astyanax fasciatus mexicanus</name>
    <dbReference type="NCBI Taxonomy" id="7994"/>
    <lineage>
        <taxon>Eukaryota</taxon>
        <taxon>Metazoa</taxon>
        <taxon>Chordata</taxon>
        <taxon>Craniata</taxon>
        <taxon>Vertebrata</taxon>
        <taxon>Euteleostomi</taxon>
        <taxon>Actinopterygii</taxon>
        <taxon>Neopterygii</taxon>
        <taxon>Teleostei</taxon>
        <taxon>Ostariophysi</taxon>
        <taxon>Characiformes</taxon>
        <taxon>Characoidei</taxon>
        <taxon>Acestrorhamphidae</taxon>
        <taxon>Acestrorhamphinae</taxon>
        <taxon>Astyanax</taxon>
    </lineage>
</organism>
<dbReference type="Pfam" id="PF07686">
    <property type="entry name" value="V-set"/>
    <property type="match status" value="1"/>
</dbReference>
<reference evidence="4" key="1">
    <citation type="submission" date="2025-08" db="UniProtKB">
        <authorList>
            <consortium name="Ensembl"/>
        </authorList>
    </citation>
    <scope>IDENTIFICATION</scope>
</reference>
<name>A0A8B9KP05_ASTMX</name>
<dbReference type="InterPro" id="IPR013783">
    <property type="entry name" value="Ig-like_fold"/>
</dbReference>
<proteinExistence type="predicted"/>
<dbReference type="InterPro" id="IPR036179">
    <property type="entry name" value="Ig-like_dom_sf"/>
</dbReference>
<evidence type="ECO:0000259" key="3">
    <source>
        <dbReference type="PROSITE" id="PS50835"/>
    </source>
</evidence>
<accession>A0A8B9KP05</accession>
<dbReference type="InterPro" id="IPR007110">
    <property type="entry name" value="Ig-like_dom"/>
</dbReference>
<feature type="signal peptide" evidence="2">
    <location>
        <begin position="1"/>
        <end position="24"/>
    </location>
</feature>
<dbReference type="AlphaFoldDB" id="A0A8B9KP05"/>
<dbReference type="Proteomes" id="UP000694621">
    <property type="component" value="Unplaced"/>
</dbReference>
<evidence type="ECO:0000256" key="1">
    <source>
        <dbReference type="SAM" id="MobiDB-lite"/>
    </source>
</evidence>
<evidence type="ECO:0000256" key="2">
    <source>
        <dbReference type="SAM" id="SignalP"/>
    </source>
</evidence>
<sequence length="390" mass="41779">MKFHNSDLWIAWLVLSCVEVCVHSLEVTVRQSSVQVARGQAAILPCTFTTSAALNNLYIIWMVTPLANANQPEQVIIYQGGQVFSLANHMNGRVGFVSTMPSTSASIFINNTQLSDTGTYQCLVNNLPDRGGRNIGVIGLTVLVPPSVPTCRVQGSLDVGSDVMLLCGSEEGIPTPTYSWEKLESIPKLPHTAMQGTKPLAVGVPFCPTFSGKSAALPLFYWRNKNRYEEDEIPNEIREDDLPPKRSSSVKAFHADASSSENDTLTSTNTYNSRYWHNPKPNYDTNSYTRYNGDTRQTFTAGGGSGGGHSGGGPAPPRAPAYANGSHTLPPPKTLVVTTNSAPSPPAMTRSNGSLSLRPPATVTTAPATLERMGAVPVMVPTQSRAGSLV</sequence>